<accession>C7H1E0</accession>
<protein>
    <submittedName>
        <fullName evidence="1">Uncharacterized protein</fullName>
    </submittedName>
</protein>
<dbReference type="AlphaFoldDB" id="C7H1E0"/>
<dbReference type="STRING" id="411483.FAEPRAA2165_00078"/>
<organism evidence="1 2">
    <name type="scientific">Faecalibacterium duncaniae (strain DSM 17677 / JCM 31915 / A2-165)</name>
    <name type="common">Faecalibacterium prausnitzii</name>
    <dbReference type="NCBI Taxonomy" id="411483"/>
    <lineage>
        <taxon>Bacteria</taxon>
        <taxon>Bacillati</taxon>
        <taxon>Bacillota</taxon>
        <taxon>Clostridia</taxon>
        <taxon>Eubacteriales</taxon>
        <taxon>Oscillospiraceae</taxon>
        <taxon>Faecalibacterium</taxon>
    </lineage>
</organism>
<evidence type="ECO:0000313" key="2">
    <source>
        <dbReference type="Proteomes" id="UP000004619"/>
    </source>
</evidence>
<evidence type="ECO:0000313" key="1">
    <source>
        <dbReference type="EMBL" id="EEU98150.1"/>
    </source>
</evidence>
<proteinExistence type="predicted"/>
<sequence>MLRGKGEKSLVLQASDNRFLIGQGLYTFSLKNGVLLRNISELHP</sequence>
<reference evidence="1" key="1">
    <citation type="submission" date="2009-08" db="EMBL/GenBank/DDBJ databases">
        <authorList>
            <person name="Weinstock G."/>
            <person name="Sodergren E."/>
            <person name="Clifton S."/>
            <person name="Fulton L."/>
            <person name="Fulton B."/>
            <person name="Courtney L."/>
            <person name="Fronick C."/>
            <person name="Harrison M."/>
            <person name="Strong C."/>
            <person name="Farmer C."/>
            <person name="Delahaunty K."/>
            <person name="Markovic C."/>
            <person name="Hall O."/>
            <person name="Minx P."/>
            <person name="Tomlinson C."/>
            <person name="Mitreva M."/>
            <person name="Nelson J."/>
            <person name="Hou S."/>
            <person name="Wollam A."/>
            <person name="Pepin K.H."/>
            <person name="Johnson M."/>
            <person name="Bhonagiri V."/>
            <person name="Nash W.E."/>
            <person name="Warren W."/>
            <person name="Chinwalla A."/>
            <person name="Mardis E.R."/>
            <person name="Wilson R.K."/>
        </authorList>
    </citation>
    <scope>NUCLEOTIDE SEQUENCE [LARGE SCALE GENOMIC DNA]</scope>
    <source>
        <strain evidence="1">A2-165</strain>
    </source>
</reference>
<name>C7H1E0_FAED2</name>
<dbReference type="HOGENOM" id="CLU_3216508_0_0_9"/>
<gene>
    <name evidence="1" type="ORF">FAEPRAA2165_00078</name>
</gene>
<dbReference type="Proteomes" id="UP000004619">
    <property type="component" value="Unassembled WGS sequence"/>
</dbReference>
<comment type="caution">
    <text evidence="1">The sequence shown here is derived from an EMBL/GenBank/DDBJ whole genome shotgun (WGS) entry which is preliminary data.</text>
</comment>
<dbReference type="EMBL" id="ACOP02000003">
    <property type="protein sequence ID" value="EEU98150.1"/>
    <property type="molecule type" value="Genomic_DNA"/>
</dbReference>
<keyword evidence="2" id="KW-1185">Reference proteome</keyword>